<accession>A0A6G1MBU5</accession>
<dbReference type="EMBL" id="WIPF01000051">
    <property type="protein sequence ID" value="KAF3219171.1"/>
    <property type="molecule type" value="Genomic_DNA"/>
</dbReference>
<organism evidence="2 3">
    <name type="scientific">Orbilia oligospora</name>
    <name type="common">Nematode-trapping fungus</name>
    <name type="synonym">Arthrobotrys oligospora</name>
    <dbReference type="NCBI Taxonomy" id="2813651"/>
    <lineage>
        <taxon>Eukaryota</taxon>
        <taxon>Fungi</taxon>
        <taxon>Dikarya</taxon>
        <taxon>Ascomycota</taxon>
        <taxon>Pezizomycotina</taxon>
        <taxon>Orbiliomycetes</taxon>
        <taxon>Orbiliales</taxon>
        <taxon>Orbiliaceae</taxon>
        <taxon>Orbilia</taxon>
    </lineage>
</organism>
<feature type="compositionally biased region" description="Polar residues" evidence="1">
    <location>
        <begin position="62"/>
        <end position="83"/>
    </location>
</feature>
<evidence type="ECO:0000313" key="2">
    <source>
        <dbReference type="EMBL" id="KAF3219171.1"/>
    </source>
</evidence>
<protein>
    <submittedName>
        <fullName evidence="2">Uncharacterized protein</fullName>
    </submittedName>
</protein>
<comment type="caution">
    <text evidence="2">The sequence shown here is derived from an EMBL/GenBank/DDBJ whole genome shotgun (WGS) entry which is preliminary data.</text>
</comment>
<sequence length="83" mass="8865">MVCNGGLNDTVLIRLQVSFFNGHPSMDVDILNPAVDRHSQKSPTPSPTPAPGPDAGPDNDTNRAASRYENSLKGNSDVNALKY</sequence>
<evidence type="ECO:0000313" key="3">
    <source>
        <dbReference type="Proteomes" id="UP000483672"/>
    </source>
</evidence>
<dbReference type="AlphaFoldDB" id="A0A6G1MBU5"/>
<reference evidence="2 3" key="1">
    <citation type="submission" date="2019-06" db="EMBL/GenBank/DDBJ databases">
        <authorList>
            <person name="Palmer J.M."/>
        </authorList>
    </citation>
    <scope>NUCLEOTIDE SEQUENCE [LARGE SCALE GENOMIC DNA]</scope>
    <source>
        <strain evidence="2 3">TWF191</strain>
    </source>
</reference>
<gene>
    <name evidence="2" type="ORF">TWF191_007968</name>
</gene>
<name>A0A6G1MBU5_ORBOL</name>
<proteinExistence type="predicted"/>
<evidence type="ECO:0000256" key="1">
    <source>
        <dbReference type="SAM" id="MobiDB-lite"/>
    </source>
</evidence>
<feature type="region of interest" description="Disordered" evidence="1">
    <location>
        <begin position="26"/>
        <end position="83"/>
    </location>
</feature>
<dbReference type="Proteomes" id="UP000483672">
    <property type="component" value="Unassembled WGS sequence"/>
</dbReference>
<feature type="compositionally biased region" description="Pro residues" evidence="1">
    <location>
        <begin position="44"/>
        <end position="54"/>
    </location>
</feature>